<accession>A0A392TMP4</accession>
<evidence type="ECO:0000313" key="1">
    <source>
        <dbReference type="EMBL" id="MCI61717.1"/>
    </source>
</evidence>
<proteinExistence type="predicted"/>
<name>A0A392TMP4_9FABA</name>
<organism evidence="1 2">
    <name type="scientific">Trifolium medium</name>
    <dbReference type="NCBI Taxonomy" id="97028"/>
    <lineage>
        <taxon>Eukaryota</taxon>
        <taxon>Viridiplantae</taxon>
        <taxon>Streptophyta</taxon>
        <taxon>Embryophyta</taxon>
        <taxon>Tracheophyta</taxon>
        <taxon>Spermatophyta</taxon>
        <taxon>Magnoliopsida</taxon>
        <taxon>eudicotyledons</taxon>
        <taxon>Gunneridae</taxon>
        <taxon>Pentapetalae</taxon>
        <taxon>rosids</taxon>
        <taxon>fabids</taxon>
        <taxon>Fabales</taxon>
        <taxon>Fabaceae</taxon>
        <taxon>Papilionoideae</taxon>
        <taxon>50 kb inversion clade</taxon>
        <taxon>NPAAA clade</taxon>
        <taxon>Hologalegina</taxon>
        <taxon>IRL clade</taxon>
        <taxon>Trifolieae</taxon>
        <taxon>Trifolium</taxon>
    </lineage>
</organism>
<sequence length="24" mass="2527">NSSVKAFTIRLVGTAKITDEFDGG</sequence>
<comment type="caution">
    <text evidence="1">The sequence shown here is derived from an EMBL/GenBank/DDBJ whole genome shotgun (WGS) entry which is preliminary data.</text>
</comment>
<keyword evidence="2" id="KW-1185">Reference proteome</keyword>
<dbReference type="EMBL" id="LXQA010604932">
    <property type="protein sequence ID" value="MCI61717.1"/>
    <property type="molecule type" value="Genomic_DNA"/>
</dbReference>
<protein>
    <submittedName>
        <fullName evidence="1">Uncharacterized protein</fullName>
    </submittedName>
</protein>
<feature type="non-terminal residue" evidence="1">
    <location>
        <position position="1"/>
    </location>
</feature>
<reference evidence="1 2" key="1">
    <citation type="journal article" date="2018" name="Front. Plant Sci.">
        <title>Red Clover (Trifolium pratense) and Zigzag Clover (T. medium) - A Picture of Genomic Similarities and Differences.</title>
        <authorList>
            <person name="Dluhosova J."/>
            <person name="Istvanek J."/>
            <person name="Nedelnik J."/>
            <person name="Repkova J."/>
        </authorList>
    </citation>
    <scope>NUCLEOTIDE SEQUENCE [LARGE SCALE GENOMIC DNA]</scope>
    <source>
        <strain evidence="2">cv. 10/8</strain>
        <tissue evidence="1">Leaf</tissue>
    </source>
</reference>
<dbReference type="Proteomes" id="UP000265520">
    <property type="component" value="Unassembled WGS sequence"/>
</dbReference>
<dbReference type="AlphaFoldDB" id="A0A392TMP4"/>
<evidence type="ECO:0000313" key="2">
    <source>
        <dbReference type="Proteomes" id="UP000265520"/>
    </source>
</evidence>